<dbReference type="EMBL" id="CM000784">
    <property type="protein sequence ID" value="AQL00036.1"/>
    <property type="molecule type" value="Genomic_DNA"/>
</dbReference>
<evidence type="ECO:0008006" key="2">
    <source>
        <dbReference type="Google" id="ProtNLM"/>
    </source>
</evidence>
<gene>
    <name evidence="1" type="ORF">ZEAMMB73_Zm00001d012629</name>
</gene>
<sequence>MDGIFVYIFPRGGEHSEALTNYSLGRNLGIGTFGKVKIAEHNLT</sequence>
<dbReference type="Gene3D" id="3.30.200.20">
    <property type="entry name" value="Phosphorylase Kinase, domain 1"/>
    <property type="match status" value="1"/>
</dbReference>
<organism evidence="1">
    <name type="scientific">Zea mays</name>
    <name type="common">Maize</name>
    <dbReference type="NCBI Taxonomy" id="4577"/>
    <lineage>
        <taxon>Eukaryota</taxon>
        <taxon>Viridiplantae</taxon>
        <taxon>Streptophyta</taxon>
        <taxon>Embryophyta</taxon>
        <taxon>Tracheophyta</taxon>
        <taxon>Spermatophyta</taxon>
        <taxon>Magnoliopsida</taxon>
        <taxon>Liliopsida</taxon>
        <taxon>Poales</taxon>
        <taxon>Poaceae</taxon>
        <taxon>PACMAD clade</taxon>
        <taxon>Panicoideae</taxon>
        <taxon>Andropogonodae</taxon>
        <taxon>Andropogoneae</taxon>
        <taxon>Tripsacinae</taxon>
        <taxon>Zea</taxon>
    </lineage>
</organism>
<protein>
    <recommendedName>
        <fullName evidence="2">Protein kinase domain-containing protein</fullName>
    </recommendedName>
</protein>
<name>A0A1D6GAA2_MAIZE</name>
<proteinExistence type="predicted"/>
<dbReference type="AlphaFoldDB" id="A0A1D6GAA2"/>
<accession>A0A1D6GAA2</accession>
<evidence type="ECO:0000313" key="1">
    <source>
        <dbReference type="EMBL" id="AQL00031.1"/>
    </source>
</evidence>
<dbReference type="EMBL" id="CM000784">
    <property type="protein sequence ID" value="AQL00031.1"/>
    <property type="molecule type" value="Genomic_DNA"/>
</dbReference>
<dbReference type="EMBL" id="CM000784">
    <property type="protein sequence ID" value="AQL00033.1"/>
    <property type="molecule type" value="Genomic_DNA"/>
</dbReference>
<reference evidence="1" key="1">
    <citation type="submission" date="2015-12" db="EMBL/GenBank/DDBJ databases">
        <title>Update maize B73 reference genome by single molecule sequencing technologies.</title>
        <authorList>
            <consortium name="Maize Genome Sequencing Project"/>
            <person name="Ware D."/>
        </authorList>
    </citation>
    <scope>NUCLEOTIDE SEQUENCE</scope>
    <source>
        <tissue evidence="1">Seedling</tissue>
    </source>
</reference>